<evidence type="ECO:0000256" key="2">
    <source>
        <dbReference type="ARBA" id="ARBA00008926"/>
    </source>
</evidence>
<feature type="compositionally biased region" description="Low complexity" evidence="10">
    <location>
        <begin position="525"/>
        <end position="542"/>
    </location>
</feature>
<dbReference type="FunFam" id="1.10.10.2360:FF:000001">
    <property type="entry name" value="Nuclear pore complex protein Nup98-Nup96"/>
    <property type="match status" value="1"/>
</dbReference>
<keyword evidence="4" id="KW-0068">Autocatalytic cleavage</keyword>
<feature type="compositionally biased region" description="Low complexity" evidence="10">
    <location>
        <begin position="551"/>
        <end position="567"/>
    </location>
</feature>
<feature type="region of interest" description="Disordered" evidence="10">
    <location>
        <begin position="258"/>
        <end position="282"/>
    </location>
</feature>
<dbReference type="InterPro" id="IPR021967">
    <property type="entry name" value="Nup98_C"/>
</dbReference>
<dbReference type="GO" id="GO:0017056">
    <property type="term" value="F:structural constituent of nuclear pore"/>
    <property type="evidence" value="ECO:0007669"/>
    <property type="project" value="InterPro"/>
</dbReference>
<feature type="region of interest" description="Disordered" evidence="10">
    <location>
        <begin position="516"/>
        <end position="578"/>
    </location>
</feature>
<comment type="subcellular location">
    <subcellularLocation>
        <location evidence="1">Nucleus</location>
        <location evidence="1">Nuclear pore complex</location>
    </subcellularLocation>
</comment>
<comment type="similarity">
    <text evidence="2">Belongs to the nucleoporin GLFG family.</text>
</comment>
<feature type="compositionally biased region" description="Acidic residues" evidence="10">
    <location>
        <begin position="760"/>
        <end position="774"/>
    </location>
</feature>
<dbReference type="Proteomes" id="UP000054498">
    <property type="component" value="Unassembled WGS sequence"/>
</dbReference>
<dbReference type="GeneID" id="25735283"/>
<keyword evidence="7" id="KW-0811">Translocation</keyword>
<protein>
    <submittedName>
        <fullName evidence="12">Nuclear pore complex protein Nup98</fullName>
    </submittedName>
</protein>
<evidence type="ECO:0000256" key="1">
    <source>
        <dbReference type="ARBA" id="ARBA00004567"/>
    </source>
</evidence>
<dbReference type="RefSeq" id="XP_013904570.1">
    <property type="nucleotide sequence ID" value="XM_014049116.1"/>
</dbReference>
<proteinExistence type="inferred from homology"/>
<dbReference type="SUPFAM" id="SSF82215">
    <property type="entry name" value="C-terminal autoproteolytic domain of nucleoporin nup98"/>
    <property type="match status" value="1"/>
</dbReference>
<evidence type="ECO:0000256" key="4">
    <source>
        <dbReference type="ARBA" id="ARBA00022813"/>
    </source>
</evidence>
<dbReference type="OrthoDB" id="3797628at2759"/>
<dbReference type="PANTHER" id="PTHR23198">
    <property type="entry name" value="NUCLEOPORIN"/>
    <property type="match status" value="1"/>
</dbReference>
<name>A0A0D2NLE8_9CHLO</name>
<feature type="region of interest" description="Disordered" evidence="10">
    <location>
        <begin position="1104"/>
        <end position="1132"/>
    </location>
</feature>
<dbReference type="Pfam" id="PF12110">
    <property type="entry name" value="Nup96"/>
    <property type="match status" value="1"/>
</dbReference>
<evidence type="ECO:0000259" key="11">
    <source>
        <dbReference type="PROSITE" id="PS51434"/>
    </source>
</evidence>
<dbReference type="Pfam" id="PF21240">
    <property type="entry name" value="Nup98_GLEBS"/>
    <property type="match status" value="1"/>
</dbReference>
<dbReference type="GO" id="GO:0003723">
    <property type="term" value="F:RNA binding"/>
    <property type="evidence" value="ECO:0007669"/>
    <property type="project" value="TreeGrafter"/>
</dbReference>
<sequence length="1785" mass="176702">MSAPGFGAPASTPAFGGFGAASTPAFGAATSSPAFGAGGGGAFGAGGFGAAAPGGAAQGTRVVPYQKHQDKDQSGGTSSGGPVYYNTITAMPQYQNKSVDELRWEDYQAGVKNASSAPPPAAGGFGAPASSAAFGGFGATPAPAFGAASQPAANPFGTPASSPFGGGFGAASTPAFGAQASSPFGGGTPAFGASTPAFGGFGAASTPAFGAASSASLFGAASTPGGFSFGGSTPAFGTATSTPAFGAPASTPSFGGFGASPSPSPFGASPASAASPFGTPSPSPFGSTTPAFGAAPSSSPFGGFGASPPASSAPAFGGFGSAFGAKPATSPGFGFGASSSPAFGASAPAASTFSFSSASASGFGAGFGAASSTPAFSFSQPASQPAGGGFNFGNFGSSFGAPAQGAAGAQPAAPAVQPAGVGQAPYGQLSALPSVNVPEPKVGISARPARQAITTLRPSPLLMLRSATPRFGAGPAPRSAASPGPSPPSLSLGASAGAVSSPAAALLPARENPHRLFIREPPPSTSASPSRSSLTPSTPVTGGAAGGGGATTPSPAAAAAGSGIPAGRPRSAERLSNGGATARDFKAAADGSPANGAAAAASDLLPKLGSLAMAGYSIEPSLRQLQALAASDPGALAGVTGFSLSRRGVGSLRWLVPVDVRGLELDQIARIDPGEVAVYVDTVKPPVGCELNTRCEVTLLNVHKKKGGQIVTDPVSVAAFEKRLRRYCAEAGGEFVAYKPDGGVWRFKVEHFSRYGVPLDQEDDEDDEGQEGEEGGTLGGAGPAAAANAGGSGAAGGGKGRRFGAPVVGGDSDLDEATVDGACSDGGEGDAPDSLMAGGDEGDEAALDEQGEEAAYEAARLGAREVGADAGEVGEAAYYTGGPSRKRGYGHAARPPLSEGRVAWGTEVEEADEAAGRGEPLQHSLPALLSLQPGQLAAMRDSFFRQGGAAAADAAASPDAPQQQTPAALVVPAPSTARLAQVTALEAPLVPSPCEGMAVAGGGGNVCDAFMLMGRSFRAGFGPGGAMAFPVNASATVGTAAPSVTVTQLSPLAAVRPAAQKPLEVDAQPGAAAQNAGGRVGLVSALRRRTLAAFEAHLSMSRAEVDAGGKDGEGGGGGEGAEEDKEQASGQLAPRWQLVCSRRQLPRLVKQQLAALGRRGDGDGDGQGTSAEMWQLLQVLFEHIEGEDGDCDEEDGDADEDGDVDGGAGADAMSLEGSEGAEGRPSVLDASTSASRLASYKRRATLSGWLASKAGRAVRAAVVAASAAGGREALLWALLHLVAGHQLGPAAALAAAAGDARLAVLLSVAGRHGAISSDIARQLQVWHSAGLWRDHFSQPRKLLVAVLSGRMGEAAAALQLDWTRALGLALWYSTPSTEGLGAALNAYEAAFAGPARVAGVEPPVPAHARDPAAALPDSAANGYVTVGASGPVVSDAQYELLLLAARGVRGAGPGFVARLLRTAGRGTNPLDAAPGWVLSSVLAALGELPDTDMAGDPEPVLLRLALDTVEQLLLLASGRDAALAVCWAVYVVVHLPPSLATAAARAAAVQSLLERTAPQWALDARAHKFLSGTLGLPPAWLEVAQATWAGYLGEDAAQLRHLLGAGDARAAHSLFCSAVAPSLFLEASAVSARRLAALAEQLADLRDIVGPSWAVGGGLYHSWSRLFVLQGERQDGDWRRDVAAEAAADGDAGVAAVLEECCLLAQQLVAAGRHLGRAVPPTQRAVLARMSDDVGAALGRLSARTSGQASFIEDAAVATLRQGCALLGHHEPTLMAGLAAQLAVL</sequence>
<dbReference type="Pfam" id="PF04096">
    <property type="entry name" value="Nucleoporin2"/>
    <property type="match status" value="1"/>
</dbReference>
<feature type="region of interest" description="Disordered" evidence="10">
    <location>
        <begin position="56"/>
        <end position="82"/>
    </location>
</feature>
<dbReference type="GO" id="GO:0006405">
    <property type="term" value="P:RNA export from nucleus"/>
    <property type="evidence" value="ECO:0007669"/>
    <property type="project" value="TreeGrafter"/>
</dbReference>
<dbReference type="EMBL" id="KK100491">
    <property type="protein sequence ID" value="KIZ05551.1"/>
    <property type="molecule type" value="Genomic_DNA"/>
</dbReference>
<feature type="compositionally biased region" description="Acidic residues" evidence="10">
    <location>
        <begin position="1187"/>
        <end position="1204"/>
    </location>
</feature>
<dbReference type="InterPro" id="IPR037665">
    <property type="entry name" value="Nucleoporin_S59-like"/>
</dbReference>
<keyword evidence="13" id="KW-1185">Reference proteome</keyword>
<evidence type="ECO:0000256" key="10">
    <source>
        <dbReference type="SAM" id="MobiDB-lite"/>
    </source>
</evidence>
<dbReference type="InterPro" id="IPR007230">
    <property type="entry name" value="Nup98_auto-Pept-S59_dom"/>
</dbReference>
<dbReference type="PROSITE" id="PS51434">
    <property type="entry name" value="NUP_C"/>
    <property type="match status" value="1"/>
</dbReference>
<keyword evidence="3" id="KW-0813">Transport</keyword>
<feature type="region of interest" description="Disordered" evidence="10">
    <location>
        <begin position="467"/>
        <end position="496"/>
    </location>
</feature>
<evidence type="ECO:0000256" key="3">
    <source>
        <dbReference type="ARBA" id="ARBA00022448"/>
    </source>
</evidence>
<evidence type="ECO:0000256" key="6">
    <source>
        <dbReference type="ARBA" id="ARBA00022927"/>
    </source>
</evidence>
<keyword evidence="6" id="KW-0653">Protein transport</keyword>
<evidence type="ECO:0000256" key="8">
    <source>
        <dbReference type="ARBA" id="ARBA00023132"/>
    </source>
</evidence>
<dbReference type="STRING" id="145388.A0A0D2NLE8"/>
<dbReference type="KEGG" id="mng:MNEG_2405"/>
<gene>
    <name evidence="12" type="ORF">MNEG_2405</name>
</gene>
<organism evidence="12 13">
    <name type="scientific">Monoraphidium neglectum</name>
    <dbReference type="NCBI Taxonomy" id="145388"/>
    <lineage>
        <taxon>Eukaryota</taxon>
        <taxon>Viridiplantae</taxon>
        <taxon>Chlorophyta</taxon>
        <taxon>core chlorophytes</taxon>
        <taxon>Chlorophyceae</taxon>
        <taxon>CS clade</taxon>
        <taxon>Sphaeropleales</taxon>
        <taxon>Selenastraceae</taxon>
        <taxon>Monoraphidium</taxon>
    </lineage>
</organism>
<keyword evidence="5" id="KW-0509">mRNA transport</keyword>
<evidence type="ECO:0000256" key="5">
    <source>
        <dbReference type="ARBA" id="ARBA00022816"/>
    </source>
</evidence>
<keyword evidence="9" id="KW-0539">Nucleus</keyword>
<dbReference type="GO" id="GO:0008139">
    <property type="term" value="F:nuclear localization sequence binding"/>
    <property type="evidence" value="ECO:0007669"/>
    <property type="project" value="TreeGrafter"/>
</dbReference>
<dbReference type="GO" id="GO:0034398">
    <property type="term" value="P:telomere tethering at nuclear periphery"/>
    <property type="evidence" value="ECO:0007669"/>
    <property type="project" value="TreeGrafter"/>
</dbReference>
<feature type="region of interest" description="Disordered" evidence="10">
    <location>
        <begin position="1187"/>
        <end position="1228"/>
    </location>
</feature>
<feature type="domain" description="Peptidase S59" evidence="11">
    <location>
        <begin position="613"/>
        <end position="752"/>
    </location>
</feature>
<dbReference type="GO" id="GO:0051028">
    <property type="term" value="P:mRNA transport"/>
    <property type="evidence" value="ECO:0007669"/>
    <property type="project" value="UniProtKB-KW"/>
</dbReference>
<accession>A0A0D2NLE8</accession>
<dbReference type="Gene3D" id="3.30.1610.10">
    <property type="entry name" value="Peptidase S59, nucleoporin"/>
    <property type="match status" value="1"/>
</dbReference>
<dbReference type="GO" id="GO:0000973">
    <property type="term" value="P:post-transcriptional tethering of RNA polymerase II gene DNA at nuclear periphery"/>
    <property type="evidence" value="ECO:0007669"/>
    <property type="project" value="TreeGrafter"/>
</dbReference>
<evidence type="ECO:0000256" key="7">
    <source>
        <dbReference type="ARBA" id="ARBA00023010"/>
    </source>
</evidence>
<feature type="compositionally biased region" description="Basic and acidic residues" evidence="10">
    <location>
        <begin position="1104"/>
        <end position="1113"/>
    </location>
</feature>
<dbReference type="GO" id="GO:0006606">
    <property type="term" value="P:protein import into nucleus"/>
    <property type="evidence" value="ECO:0007669"/>
    <property type="project" value="TreeGrafter"/>
</dbReference>
<dbReference type="Gene3D" id="1.25.40.690">
    <property type="match status" value="1"/>
</dbReference>
<evidence type="ECO:0000313" key="12">
    <source>
        <dbReference type="EMBL" id="KIZ05551.1"/>
    </source>
</evidence>
<feature type="compositionally biased region" description="Low complexity" evidence="10">
    <location>
        <begin position="472"/>
        <end position="496"/>
    </location>
</feature>
<feature type="region of interest" description="Disordered" evidence="10">
    <location>
        <begin position="758"/>
        <end position="814"/>
    </location>
</feature>
<dbReference type="PANTHER" id="PTHR23198:SF6">
    <property type="entry name" value="NUCLEAR PORE COMPLEX PROTEIN NUP98-NUP96"/>
    <property type="match status" value="1"/>
</dbReference>
<dbReference type="Gene3D" id="1.10.10.2360">
    <property type="match status" value="1"/>
</dbReference>
<keyword evidence="8" id="KW-0906">Nuclear pore complex</keyword>
<dbReference type="GO" id="GO:0044614">
    <property type="term" value="C:nuclear pore cytoplasmic filaments"/>
    <property type="evidence" value="ECO:0007669"/>
    <property type="project" value="TreeGrafter"/>
</dbReference>
<dbReference type="InterPro" id="IPR036903">
    <property type="entry name" value="Nup98_auto-Pept-S59_dom_sf"/>
</dbReference>
<evidence type="ECO:0000256" key="9">
    <source>
        <dbReference type="ARBA" id="ARBA00023242"/>
    </source>
</evidence>
<evidence type="ECO:0000313" key="13">
    <source>
        <dbReference type="Proteomes" id="UP000054498"/>
    </source>
</evidence>
<reference evidence="12 13" key="1">
    <citation type="journal article" date="2013" name="BMC Genomics">
        <title>Reconstruction of the lipid metabolism for the microalga Monoraphidium neglectum from its genome sequence reveals characteristics suitable for biofuel production.</title>
        <authorList>
            <person name="Bogen C."/>
            <person name="Al-Dilaimi A."/>
            <person name="Albersmeier A."/>
            <person name="Wichmann J."/>
            <person name="Grundmann M."/>
            <person name="Rupp O."/>
            <person name="Lauersen K.J."/>
            <person name="Blifernez-Klassen O."/>
            <person name="Kalinowski J."/>
            <person name="Goesmann A."/>
            <person name="Mussgnug J.H."/>
            <person name="Kruse O."/>
        </authorList>
    </citation>
    <scope>NUCLEOTIDE SEQUENCE [LARGE SCALE GENOMIC DNA]</scope>
    <source>
        <strain evidence="12 13">SAG 48.87</strain>
    </source>
</reference>